<evidence type="ECO:0000313" key="1">
    <source>
        <dbReference type="EMBL" id="MEF3366944.1"/>
    </source>
</evidence>
<dbReference type="EMBL" id="JAZHYN010000028">
    <property type="protein sequence ID" value="MEF3366944.1"/>
    <property type="molecule type" value="Genomic_DNA"/>
</dbReference>
<accession>A0ABU7XHT7</accession>
<dbReference type="Proteomes" id="UP001350748">
    <property type="component" value="Unassembled WGS sequence"/>
</dbReference>
<evidence type="ECO:0000313" key="2">
    <source>
        <dbReference type="Proteomes" id="UP001350748"/>
    </source>
</evidence>
<organism evidence="1 2">
    <name type="scientific">Methylocystis borbori</name>
    <dbReference type="NCBI Taxonomy" id="3118750"/>
    <lineage>
        <taxon>Bacteria</taxon>
        <taxon>Pseudomonadati</taxon>
        <taxon>Pseudomonadota</taxon>
        <taxon>Alphaproteobacteria</taxon>
        <taxon>Hyphomicrobiales</taxon>
        <taxon>Methylocystaceae</taxon>
        <taxon>Methylocystis</taxon>
    </lineage>
</organism>
<reference evidence="1 2" key="1">
    <citation type="submission" date="2024-02" db="EMBL/GenBank/DDBJ databases">
        <authorList>
            <person name="Grouzdev D."/>
        </authorList>
    </citation>
    <scope>NUCLEOTIDE SEQUENCE [LARGE SCALE GENOMIC DNA]</scope>
    <source>
        <strain evidence="1 2">9N</strain>
    </source>
</reference>
<proteinExistence type="predicted"/>
<comment type="caution">
    <text evidence="1">The sequence shown here is derived from an EMBL/GenBank/DDBJ whole genome shotgun (WGS) entry which is preliminary data.</text>
</comment>
<gene>
    <name evidence="1" type="ORF">V3H18_10405</name>
</gene>
<protein>
    <submittedName>
        <fullName evidence="1">Uncharacterized protein</fullName>
    </submittedName>
</protein>
<name>A0ABU7XHT7_9HYPH</name>
<dbReference type="RefSeq" id="WP_332081965.1">
    <property type="nucleotide sequence ID" value="NZ_JAZHYN010000028.1"/>
</dbReference>
<sequence length="110" mass="11655">MNRIANSMIKSGLASRPVRVDLAMKIAFALLVAAASFTAGKAFLVKTQEAPAPQIAARVSSVNPFILPIDWQEKTAIAQSDANCRSVSVDADEGYGVRGKTTRFVCGDAL</sequence>
<keyword evidence="2" id="KW-1185">Reference proteome</keyword>